<feature type="transmembrane region" description="Helical" evidence="1">
    <location>
        <begin position="64"/>
        <end position="83"/>
    </location>
</feature>
<feature type="transmembrane region" description="Helical" evidence="1">
    <location>
        <begin position="95"/>
        <end position="121"/>
    </location>
</feature>
<proteinExistence type="predicted"/>
<sequence length="166" mass="17968">MMSPSATRAHPTRGQLRSAWAAFWCGLLFAIVNLYWTLGGTFALETVGGQLARAVVERNPAMMFVLAVTVLVKLGGALFALALVQPWGNVFPRWLLLVCGWSGTAVLVGYGGVLVGAAAALEIGVIPAPPEVDWTALRGHLYVWDMWFLVWGVLLGLAMVGFTRRR</sequence>
<evidence type="ECO:0008006" key="4">
    <source>
        <dbReference type="Google" id="ProtNLM"/>
    </source>
</evidence>
<keyword evidence="1" id="KW-0472">Membrane</keyword>
<name>A0A1I7BB29_9ACTN</name>
<keyword evidence="1" id="KW-0812">Transmembrane</keyword>
<keyword evidence="1" id="KW-1133">Transmembrane helix</keyword>
<dbReference type="AlphaFoldDB" id="A0A1I7BB29"/>
<feature type="transmembrane region" description="Helical" evidence="1">
    <location>
        <begin position="141"/>
        <end position="162"/>
    </location>
</feature>
<evidence type="ECO:0000313" key="3">
    <source>
        <dbReference type="Proteomes" id="UP000199165"/>
    </source>
</evidence>
<organism evidence="2 3">
    <name type="scientific">Actinopolyspora righensis</name>
    <dbReference type="NCBI Taxonomy" id="995060"/>
    <lineage>
        <taxon>Bacteria</taxon>
        <taxon>Bacillati</taxon>
        <taxon>Actinomycetota</taxon>
        <taxon>Actinomycetes</taxon>
        <taxon>Actinopolysporales</taxon>
        <taxon>Actinopolysporaceae</taxon>
        <taxon>Actinopolyspora</taxon>
        <taxon>Actinopolyspora alba group</taxon>
    </lineage>
</organism>
<evidence type="ECO:0000256" key="1">
    <source>
        <dbReference type="SAM" id="Phobius"/>
    </source>
</evidence>
<dbReference type="InterPro" id="IPR025058">
    <property type="entry name" value="DUF3995"/>
</dbReference>
<dbReference type="Proteomes" id="UP000199165">
    <property type="component" value="Unassembled WGS sequence"/>
</dbReference>
<feature type="transmembrane region" description="Helical" evidence="1">
    <location>
        <begin position="21"/>
        <end position="44"/>
    </location>
</feature>
<gene>
    <name evidence="2" type="ORF">SAMN04487904_110100</name>
</gene>
<dbReference type="EMBL" id="FPAT01000010">
    <property type="protein sequence ID" value="SFT84406.1"/>
    <property type="molecule type" value="Genomic_DNA"/>
</dbReference>
<accession>A0A1I7BB29</accession>
<dbReference type="Pfam" id="PF13160">
    <property type="entry name" value="DUF3995"/>
    <property type="match status" value="1"/>
</dbReference>
<dbReference type="STRING" id="995060.SAMN04487904_110100"/>
<keyword evidence="3" id="KW-1185">Reference proteome</keyword>
<evidence type="ECO:0000313" key="2">
    <source>
        <dbReference type="EMBL" id="SFT84406.1"/>
    </source>
</evidence>
<protein>
    <recommendedName>
        <fullName evidence="4">DUF3995 domain-containing protein</fullName>
    </recommendedName>
</protein>
<reference evidence="3" key="1">
    <citation type="submission" date="2016-10" db="EMBL/GenBank/DDBJ databases">
        <authorList>
            <person name="Varghese N."/>
            <person name="Submissions S."/>
        </authorList>
    </citation>
    <scope>NUCLEOTIDE SEQUENCE [LARGE SCALE GENOMIC DNA]</scope>
    <source>
        <strain evidence="3">DSM 45501</strain>
    </source>
</reference>